<comment type="caution">
    <text evidence="1">The sequence shown here is derived from an EMBL/GenBank/DDBJ whole genome shotgun (WGS) entry which is preliminary data.</text>
</comment>
<organism evidence="1 2">
    <name type="scientific">Mugilogobius chulae</name>
    <name type="common">yellowstripe goby</name>
    <dbReference type="NCBI Taxonomy" id="88201"/>
    <lineage>
        <taxon>Eukaryota</taxon>
        <taxon>Metazoa</taxon>
        <taxon>Chordata</taxon>
        <taxon>Craniata</taxon>
        <taxon>Vertebrata</taxon>
        <taxon>Euteleostomi</taxon>
        <taxon>Actinopterygii</taxon>
        <taxon>Neopterygii</taxon>
        <taxon>Teleostei</taxon>
        <taxon>Neoteleostei</taxon>
        <taxon>Acanthomorphata</taxon>
        <taxon>Gobiaria</taxon>
        <taxon>Gobiiformes</taxon>
        <taxon>Gobioidei</taxon>
        <taxon>Gobiidae</taxon>
        <taxon>Gobionellinae</taxon>
        <taxon>Mugilogobius</taxon>
    </lineage>
</organism>
<reference evidence="2" key="1">
    <citation type="submission" date="2024-04" db="EMBL/GenBank/DDBJ databases">
        <title>Salinicola lusitanus LLJ914,a marine bacterium isolated from the Okinawa Trough.</title>
        <authorList>
            <person name="Li J."/>
        </authorList>
    </citation>
    <scope>NUCLEOTIDE SEQUENCE [LARGE SCALE GENOMIC DNA]</scope>
</reference>
<name>A0AAW0MT12_9GOBI</name>
<dbReference type="EMBL" id="JBBPFD010000022">
    <property type="protein sequence ID" value="KAK7881681.1"/>
    <property type="molecule type" value="Genomic_DNA"/>
</dbReference>
<sequence length="131" mass="14673">MLLKSIDSFRGAVCERLNSQIVENWVQTIPNLLTLNTLLRFWVKNTPAATIWYSLETQLSAQRHPGSILRPNPSAAHGNDPHHVCPILPLNLEGATGHSRVLRVGAATVGPNYKEETMTCQYFSRLLRVNK</sequence>
<keyword evidence="2" id="KW-1185">Reference proteome</keyword>
<protein>
    <submittedName>
        <fullName evidence="1">Uncharacterized protein</fullName>
    </submittedName>
</protein>
<evidence type="ECO:0000313" key="1">
    <source>
        <dbReference type="EMBL" id="KAK7881681.1"/>
    </source>
</evidence>
<dbReference type="AlphaFoldDB" id="A0AAW0MT12"/>
<gene>
    <name evidence="1" type="ORF">WMY93_030090</name>
</gene>
<proteinExistence type="predicted"/>
<evidence type="ECO:0000313" key="2">
    <source>
        <dbReference type="Proteomes" id="UP001460270"/>
    </source>
</evidence>
<dbReference type="Proteomes" id="UP001460270">
    <property type="component" value="Unassembled WGS sequence"/>
</dbReference>
<accession>A0AAW0MT12</accession>